<feature type="transmembrane region" description="Helical" evidence="1">
    <location>
        <begin position="133"/>
        <end position="159"/>
    </location>
</feature>
<gene>
    <name evidence="3" type="ORF">EQM13_03890</name>
</gene>
<reference evidence="4" key="1">
    <citation type="submission" date="2019-01" db="EMBL/GenBank/DDBJ databases">
        <title>Draft genomes of a novel of Sporanaerobacter strains.</title>
        <authorList>
            <person name="Ma S."/>
        </authorList>
    </citation>
    <scope>NUCLEOTIDE SEQUENCE [LARGE SCALE GENOMIC DNA]</scope>
    <source>
        <strain evidence="4">NJN-17</strain>
    </source>
</reference>
<dbReference type="OrthoDB" id="6189592at2"/>
<evidence type="ECO:0000259" key="2">
    <source>
        <dbReference type="Pfam" id="PF07670"/>
    </source>
</evidence>
<evidence type="ECO:0000313" key="4">
    <source>
        <dbReference type="Proteomes" id="UP000287969"/>
    </source>
</evidence>
<keyword evidence="1" id="KW-0472">Membrane</keyword>
<name>A0A410Q9V7_9FIRM</name>
<proteinExistence type="predicted"/>
<keyword evidence="1" id="KW-0812">Transmembrane</keyword>
<evidence type="ECO:0000313" key="3">
    <source>
        <dbReference type="EMBL" id="QAT60782.1"/>
    </source>
</evidence>
<dbReference type="Pfam" id="PF07670">
    <property type="entry name" value="Gate"/>
    <property type="match status" value="1"/>
</dbReference>
<feature type="transmembrane region" description="Helical" evidence="1">
    <location>
        <begin position="301"/>
        <end position="319"/>
    </location>
</feature>
<feature type="transmembrane region" description="Helical" evidence="1">
    <location>
        <begin position="53"/>
        <end position="75"/>
    </location>
</feature>
<feature type="transmembrane region" description="Helical" evidence="1">
    <location>
        <begin position="165"/>
        <end position="184"/>
    </location>
</feature>
<feature type="transmembrane region" description="Helical" evidence="1">
    <location>
        <begin position="331"/>
        <end position="347"/>
    </location>
</feature>
<dbReference type="KEGG" id="spoa:EQM13_03890"/>
<organism evidence="3 4">
    <name type="scientific">Acidilutibacter cellobiosedens</name>
    <dbReference type="NCBI Taxonomy" id="2507161"/>
    <lineage>
        <taxon>Bacteria</taxon>
        <taxon>Bacillati</taxon>
        <taxon>Bacillota</taxon>
        <taxon>Tissierellia</taxon>
        <taxon>Tissierellales</taxon>
        <taxon>Acidilutibacteraceae</taxon>
        <taxon>Acidilutibacter</taxon>
    </lineage>
</organism>
<feature type="transmembrane region" description="Helical" evidence="1">
    <location>
        <begin position="236"/>
        <end position="258"/>
    </location>
</feature>
<protein>
    <recommendedName>
        <fullName evidence="2">Nucleoside transporter/FeoB GTPase Gate domain-containing protein</fullName>
    </recommendedName>
</protein>
<dbReference type="EMBL" id="CP035282">
    <property type="protein sequence ID" value="QAT60782.1"/>
    <property type="molecule type" value="Genomic_DNA"/>
</dbReference>
<dbReference type="AlphaFoldDB" id="A0A410Q9V7"/>
<sequence length="392" mass="42213">MLKSKAENKTIVKAISKESFIWLAIIIIFFVLFTHIMGAANMFKTMMATAHDLIINTSFFIMGVAVLASAFSAVLSEFGVISIINKILSPIIKPLYGLPGVASLGIMSAYLSDNPAIVSLASEKNFQKYFKQYQFSAITNLGVSFGMGLVVSTFMIAQAKNGQSFLGPVIIGNIGAIIGSIISVRAMTNYTKKIYGTEKYLISESDSSYDITNFREIRSGSALQRLLEAMLDGGKAGVSLGLSIIPGVVIICTFVMMLTNGPSLNGIYTGAAYEGIKVMPWIGEKLKFILNPVFGFNNPELIAFPVTSMGSVGAALGLVPKFLSKNIIGKNEIAVFTAVGICWSGYLSSQIPMMDALHMRHLAPKALAYQTLGGFSSGIFAHLIYIIYASIF</sequence>
<feature type="transmembrane region" description="Helical" evidence="1">
    <location>
        <begin position="367"/>
        <end position="388"/>
    </location>
</feature>
<evidence type="ECO:0000256" key="1">
    <source>
        <dbReference type="SAM" id="Phobius"/>
    </source>
</evidence>
<feature type="transmembrane region" description="Helical" evidence="1">
    <location>
        <begin position="20"/>
        <end position="41"/>
    </location>
</feature>
<dbReference type="Proteomes" id="UP000287969">
    <property type="component" value="Chromosome"/>
</dbReference>
<keyword evidence="1" id="KW-1133">Transmembrane helix</keyword>
<feature type="domain" description="Nucleoside transporter/FeoB GTPase Gate" evidence="2">
    <location>
        <begin position="61"/>
        <end position="151"/>
    </location>
</feature>
<accession>A0A410Q9V7</accession>
<keyword evidence="4" id="KW-1185">Reference proteome</keyword>
<dbReference type="InterPro" id="IPR011642">
    <property type="entry name" value="Gate_dom"/>
</dbReference>